<name>A0AAV2HEN7_LYMST</name>
<keyword evidence="2" id="KW-0732">Signal</keyword>
<evidence type="ECO:0000313" key="3">
    <source>
        <dbReference type="EMBL" id="CAL1530526.1"/>
    </source>
</evidence>
<comment type="caution">
    <text evidence="3">The sequence shown here is derived from an EMBL/GenBank/DDBJ whole genome shotgun (WGS) entry which is preliminary data.</text>
</comment>
<protein>
    <submittedName>
        <fullName evidence="3">Uncharacterized protein</fullName>
    </submittedName>
</protein>
<feature type="chain" id="PRO_5043774477" evidence="2">
    <location>
        <begin position="26"/>
        <end position="153"/>
    </location>
</feature>
<keyword evidence="4" id="KW-1185">Reference proteome</keyword>
<evidence type="ECO:0000313" key="4">
    <source>
        <dbReference type="Proteomes" id="UP001497497"/>
    </source>
</evidence>
<accession>A0AAV2HEN7</accession>
<keyword evidence="1" id="KW-0175">Coiled coil</keyword>
<feature type="coiled-coil region" evidence="1">
    <location>
        <begin position="103"/>
        <end position="130"/>
    </location>
</feature>
<gene>
    <name evidence="3" type="ORF">GSLYS_00004651001</name>
</gene>
<dbReference type="EMBL" id="CAXITT010000071">
    <property type="protein sequence ID" value="CAL1530526.1"/>
    <property type="molecule type" value="Genomic_DNA"/>
</dbReference>
<dbReference type="Proteomes" id="UP001497497">
    <property type="component" value="Unassembled WGS sequence"/>
</dbReference>
<evidence type="ECO:0000256" key="1">
    <source>
        <dbReference type="SAM" id="Coils"/>
    </source>
</evidence>
<proteinExistence type="predicted"/>
<reference evidence="3 4" key="1">
    <citation type="submission" date="2024-04" db="EMBL/GenBank/DDBJ databases">
        <authorList>
            <consortium name="Genoscope - CEA"/>
            <person name="William W."/>
        </authorList>
    </citation>
    <scope>NUCLEOTIDE SEQUENCE [LARGE SCALE GENOMIC DNA]</scope>
</reference>
<evidence type="ECO:0000256" key="2">
    <source>
        <dbReference type="SAM" id="SignalP"/>
    </source>
</evidence>
<sequence length="153" mass="17416">MGMQTSTMLIMLAACILLFGEMVSTDEIVCKGDTPIKCPVTGVCCEIDHFCHTGLCRPCIPPGMSRDELLVKCKKMTIVQLMGEFNPQCQDICQRIFTFEDLNKKQNSEINDLKQKVDEILQILKQTNSQEQIKDLVTETYKESKRIQETGKY</sequence>
<dbReference type="AlphaFoldDB" id="A0AAV2HEN7"/>
<feature type="signal peptide" evidence="2">
    <location>
        <begin position="1"/>
        <end position="25"/>
    </location>
</feature>
<organism evidence="3 4">
    <name type="scientific">Lymnaea stagnalis</name>
    <name type="common">Great pond snail</name>
    <name type="synonym">Helix stagnalis</name>
    <dbReference type="NCBI Taxonomy" id="6523"/>
    <lineage>
        <taxon>Eukaryota</taxon>
        <taxon>Metazoa</taxon>
        <taxon>Spiralia</taxon>
        <taxon>Lophotrochozoa</taxon>
        <taxon>Mollusca</taxon>
        <taxon>Gastropoda</taxon>
        <taxon>Heterobranchia</taxon>
        <taxon>Euthyneura</taxon>
        <taxon>Panpulmonata</taxon>
        <taxon>Hygrophila</taxon>
        <taxon>Lymnaeoidea</taxon>
        <taxon>Lymnaeidae</taxon>
        <taxon>Lymnaea</taxon>
    </lineage>
</organism>